<dbReference type="GO" id="GO:0005524">
    <property type="term" value="F:ATP binding"/>
    <property type="evidence" value="ECO:0007669"/>
    <property type="project" value="UniProtKB-KW"/>
</dbReference>
<evidence type="ECO:0000256" key="4">
    <source>
        <dbReference type="ARBA" id="ARBA00022840"/>
    </source>
</evidence>
<gene>
    <name evidence="6" type="ORF">FFL34_04465</name>
    <name evidence="7" type="ORF">FH966_00530</name>
</gene>
<dbReference type="PROSITE" id="PS50893">
    <property type="entry name" value="ABC_TRANSPORTER_2"/>
    <property type="match status" value="2"/>
</dbReference>
<dbReference type="InterPro" id="IPR027417">
    <property type="entry name" value="P-loop_NTPase"/>
</dbReference>
<dbReference type="InterPro" id="IPR050319">
    <property type="entry name" value="ABC_transp_ATP-bind"/>
</dbReference>
<dbReference type="SUPFAM" id="SSF52540">
    <property type="entry name" value="P-loop containing nucleoside triphosphate hydrolases"/>
    <property type="match status" value="2"/>
</dbReference>
<proteinExistence type="inferred from homology"/>
<dbReference type="Pfam" id="PF08352">
    <property type="entry name" value="oligo_HPY"/>
    <property type="match status" value="2"/>
</dbReference>
<evidence type="ECO:0000256" key="3">
    <source>
        <dbReference type="ARBA" id="ARBA00022741"/>
    </source>
</evidence>
<dbReference type="NCBIfam" id="NF007739">
    <property type="entry name" value="PRK10419.1"/>
    <property type="match status" value="2"/>
</dbReference>
<dbReference type="CDD" id="cd03257">
    <property type="entry name" value="ABC_NikE_OppD_transporters"/>
    <property type="match status" value="2"/>
</dbReference>
<evidence type="ECO:0000259" key="5">
    <source>
        <dbReference type="PROSITE" id="PS50893"/>
    </source>
</evidence>
<dbReference type="EMBL" id="VCIA01000001">
    <property type="protein sequence ID" value="TMN21445.1"/>
    <property type="molecule type" value="Genomic_DNA"/>
</dbReference>
<evidence type="ECO:0000313" key="6">
    <source>
        <dbReference type="EMBL" id="TMN21445.1"/>
    </source>
</evidence>
<evidence type="ECO:0000313" key="9">
    <source>
        <dbReference type="Proteomes" id="UP000319280"/>
    </source>
</evidence>
<evidence type="ECO:0000256" key="1">
    <source>
        <dbReference type="ARBA" id="ARBA00005417"/>
    </source>
</evidence>
<dbReference type="EMBL" id="VJMZ01000001">
    <property type="protein sequence ID" value="TRM10323.1"/>
    <property type="molecule type" value="Genomic_DNA"/>
</dbReference>
<evidence type="ECO:0000313" key="7">
    <source>
        <dbReference type="EMBL" id="TRM10323.1"/>
    </source>
</evidence>
<dbReference type="Proteomes" id="UP000319280">
    <property type="component" value="Unassembled WGS sequence"/>
</dbReference>
<accession>A0A549YEL3</accession>
<dbReference type="Pfam" id="PF00005">
    <property type="entry name" value="ABC_tran"/>
    <property type="match status" value="2"/>
</dbReference>
<protein>
    <submittedName>
        <fullName evidence="7">ABC transporter ATP-binding protein</fullName>
    </submittedName>
</protein>
<accession>A0A5S3QHV4</accession>
<comment type="similarity">
    <text evidence="1">Belongs to the ABC transporter superfamily.</text>
</comment>
<dbReference type="GO" id="GO:0015833">
    <property type="term" value="P:peptide transport"/>
    <property type="evidence" value="ECO:0007669"/>
    <property type="project" value="InterPro"/>
</dbReference>
<keyword evidence="4 7" id="KW-0067">ATP-binding</keyword>
<dbReference type="FunFam" id="3.40.50.300:FF:000016">
    <property type="entry name" value="Oligopeptide ABC transporter ATP-binding component"/>
    <property type="match status" value="2"/>
</dbReference>
<dbReference type="NCBIfam" id="NF010167">
    <property type="entry name" value="PRK13648.1"/>
    <property type="match status" value="2"/>
</dbReference>
<feature type="domain" description="ABC transporter" evidence="5">
    <location>
        <begin position="357"/>
        <end position="599"/>
    </location>
</feature>
<dbReference type="InterPro" id="IPR003593">
    <property type="entry name" value="AAA+_ATPase"/>
</dbReference>
<dbReference type="PANTHER" id="PTHR43776:SF7">
    <property type="entry name" value="D,D-DIPEPTIDE TRANSPORT ATP-BINDING PROTEIN DDPF-RELATED"/>
    <property type="match status" value="1"/>
</dbReference>
<dbReference type="PANTHER" id="PTHR43776">
    <property type="entry name" value="TRANSPORT ATP-BINDING PROTEIN"/>
    <property type="match status" value="1"/>
</dbReference>
<dbReference type="RefSeq" id="WP_138601852.1">
    <property type="nucleotide sequence ID" value="NZ_VCIA01000001.1"/>
</dbReference>
<dbReference type="SMART" id="SM00382">
    <property type="entry name" value="AAA"/>
    <property type="match status" value="2"/>
</dbReference>
<dbReference type="AlphaFoldDB" id="A0A549YEL3"/>
<evidence type="ECO:0000313" key="8">
    <source>
        <dbReference type="Proteomes" id="UP000306980"/>
    </source>
</evidence>
<reference evidence="6 8" key="1">
    <citation type="submission" date="2019-05" db="EMBL/GenBank/DDBJ databases">
        <title>Genomic analysis of Lentibacillus sp. NKC220-2.</title>
        <authorList>
            <person name="Oh Y.J."/>
        </authorList>
    </citation>
    <scope>NUCLEOTIDE SEQUENCE [LARGE SCALE GENOMIC DNA]</scope>
    <source>
        <strain evidence="6 8">NKC220-2</strain>
    </source>
</reference>
<dbReference type="NCBIfam" id="NF008453">
    <property type="entry name" value="PRK11308.1"/>
    <property type="match status" value="2"/>
</dbReference>
<reference evidence="7 9" key="2">
    <citation type="submission" date="2019-07" db="EMBL/GenBank/DDBJ databases">
        <title>Genomic analysis of Lentibacillus sp. NKC851-2.</title>
        <authorList>
            <person name="Oh Y.J."/>
        </authorList>
    </citation>
    <scope>NUCLEOTIDE SEQUENCE [LARGE SCALE GENOMIC DNA]</scope>
    <source>
        <strain evidence="7 9">NKC851-2</strain>
    </source>
</reference>
<dbReference type="InterPro" id="IPR017871">
    <property type="entry name" value="ABC_transporter-like_CS"/>
</dbReference>
<dbReference type="GO" id="GO:0016887">
    <property type="term" value="F:ATP hydrolysis activity"/>
    <property type="evidence" value="ECO:0007669"/>
    <property type="project" value="InterPro"/>
</dbReference>
<keyword evidence="2" id="KW-0813">Transport</keyword>
<keyword evidence="9" id="KW-1185">Reference proteome</keyword>
<dbReference type="PROSITE" id="PS00211">
    <property type="entry name" value="ABC_TRANSPORTER_1"/>
    <property type="match status" value="2"/>
</dbReference>
<organism evidence="7 9">
    <name type="scientific">Lentibacillus cibarius</name>
    <dbReference type="NCBI Taxonomy" id="2583219"/>
    <lineage>
        <taxon>Bacteria</taxon>
        <taxon>Bacillati</taxon>
        <taxon>Bacillota</taxon>
        <taxon>Bacilli</taxon>
        <taxon>Bacillales</taxon>
        <taxon>Bacillaceae</taxon>
        <taxon>Lentibacillus</taxon>
    </lineage>
</organism>
<sequence length="660" mass="73304">MDKVLSVEDLSVSFDTYEGEVKAVRGISFDLYKGETLAVVGESGSGKSVMSKSLIGLIPSPPGKITSGNIHYKNKNVGNLSKKEIRKIRGSEISIIFQDPMTSLNPTMPVKKQIIEGMIAHQNVSRGVASKKAIELLELVGIHDAANRINHYPHQFSGGMQQRVVIAMALACNPDILIADEPTTALDVTVQAQVLDLLKDIQQRLGTSIIFITHDLGVVANIADRVAVMYAGKIVEIGKAEEIFYNPKHPYTIGLLNAMPNLSKIQDELATIPGSPPNLMVPPAGDAFAERNKHALKIDYLYEPPFFEVSDTHFVATWLMHEKASKKAKEFYQQQLGNREDTTNYGTKPTVSTEKILEVKELKQHFKTGRRSSVKAVDGITFDICKGEVFGLVGESGCGKSTTGRTLVQLYNATSGQILFKGADIKQKSKSDLNKEIQMIFQDPYSSLNPRWTVSDIIAEGLDIHGLYHNKKERLTKVYELLETVGLQKEHSSRYPHEFSGGQRQRIGIARALAVEPEFIIADEPISALDVSIQAQIINLMRKLQKEKGLTFLFIAHDLSMVKHISDKIGVMYQGKLVEIADSDELYRNPLHGYTKSLLDAIPLPDPDTEKKKAGNSVSKWEGELDSSTLRQVKKNHWVACTELEYKKLKQQNNETIIPT</sequence>
<dbReference type="Gene3D" id="3.40.50.300">
    <property type="entry name" value="P-loop containing nucleotide triphosphate hydrolases"/>
    <property type="match status" value="2"/>
</dbReference>
<dbReference type="InterPro" id="IPR003439">
    <property type="entry name" value="ABC_transporter-like_ATP-bd"/>
</dbReference>
<name>A0A549YEL3_9BACI</name>
<dbReference type="InterPro" id="IPR013563">
    <property type="entry name" value="Oligopep_ABC_C"/>
</dbReference>
<feature type="domain" description="ABC transporter" evidence="5">
    <location>
        <begin position="5"/>
        <end position="256"/>
    </location>
</feature>
<dbReference type="GO" id="GO:0055085">
    <property type="term" value="P:transmembrane transport"/>
    <property type="evidence" value="ECO:0007669"/>
    <property type="project" value="UniProtKB-ARBA"/>
</dbReference>
<dbReference type="OrthoDB" id="9802264at2"/>
<comment type="caution">
    <text evidence="7">The sequence shown here is derived from an EMBL/GenBank/DDBJ whole genome shotgun (WGS) entry which is preliminary data.</text>
</comment>
<keyword evidence="3" id="KW-0547">Nucleotide-binding</keyword>
<evidence type="ECO:0000256" key="2">
    <source>
        <dbReference type="ARBA" id="ARBA00022448"/>
    </source>
</evidence>
<dbReference type="Proteomes" id="UP000306980">
    <property type="component" value="Unassembled WGS sequence"/>
</dbReference>
<dbReference type="NCBIfam" id="TIGR01727">
    <property type="entry name" value="oligo_HPY"/>
    <property type="match status" value="1"/>
</dbReference>